<organism evidence="2">
    <name type="scientific">marine sediment metagenome</name>
    <dbReference type="NCBI Taxonomy" id="412755"/>
    <lineage>
        <taxon>unclassified sequences</taxon>
        <taxon>metagenomes</taxon>
        <taxon>ecological metagenomes</taxon>
    </lineage>
</organism>
<keyword evidence="1" id="KW-0812">Transmembrane</keyword>
<dbReference type="EMBL" id="LAZR01006485">
    <property type="protein sequence ID" value="KKM91806.1"/>
    <property type="molecule type" value="Genomic_DNA"/>
</dbReference>
<keyword evidence="1" id="KW-0472">Membrane</keyword>
<evidence type="ECO:0000256" key="1">
    <source>
        <dbReference type="SAM" id="Phobius"/>
    </source>
</evidence>
<accession>A0A0F9LXG2</accession>
<feature type="transmembrane region" description="Helical" evidence="1">
    <location>
        <begin position="29"/>
        <end position="46"/>
    </location>
</feature>
<dbReference type="AlphaFoldDB" id="A0A0F9LXG2"/>
<reference evidence="2" key="1">
    <citation type="journal article" date="2015" name="Nature">
        <title>Complex archaea that bridge the gap between prokaryotes and eukaryotes.</title>
        <authorList>
            <person name="Spang A."/>
            <person name="Saw J.H."/>
            <person name="Jorgensen S.L."/>
            <person name="Zaremba-Niedzwiedzka K."/>
            <person name="Martijn J."/>
            <person name="Lind A.E."/>
            <person name="van Eijk R."/>
            <person name="Schleper C."/>
            <person name="Guy L."/>
            <person name="Ettema T.J."/>
        </authorList>
    </citation>
    <scope>NUCLEOTIDE SEQUENCE</scope>
</reference>
<proteinExistence type="predicted"/>
<sequence>MRYLLPILAILAGLFLALNDQVDLQIRITGLGIALVALFYLSSQPFRKHSEENRRV</sequence>
<gene>
    <name evidence="2" type="ORF">LCGC14_1224790</name>
</gene>
<keyword evidence="1" id="KW-1133">Transmembrane helix</keyword>
<protein>
    <submittedName>
        <fullName evidence="2">Uncharacterized protein</fullName>
    </submittedName>
</protein>
<name>A0A0F9LXG2_9ZZZZ</name>
<evidence type="ECO:0000313" key="2">
    <source>
        <dbReference type="EMBL" id="KKM91806.1"/>
    </source>
</evidence>
<comment type="caution">
    <text evidence="2">The sequence shown here is derived from an EMBL/GenBank/DDBJ whole genome shotgun (WGS) entry which is preliminary data.</text>
</comment>